<feature type="domain" description="Carbohydrate kinase FGGY N-terminal" evidence="5">
    <location>
        <begin position="17"/>
        <end position="219"/>
    </location>
</feature>
<accession>A0ABS9Q3L8</accession>
<dbReference type="PANTHER" id="PTHR43095:SF2">
    <property type="entry name" value="GLUCONOKINASE"/>
    <property type="match status" value="1"/>
</dbReference>
<dbReference type="RefSeq" id="WP_239264726.1">
    <property type="nucleotide sequence ID" value="NZ_JAKRCV010000035.1"/>
</dbReference>
<feature type="domain" description="Carbohydrate kinase FGGY C-terminal" evidence="6">
    <location>
        <begin position="301"/>
        <end position="450"/>
    </location>
</feature>
<reference evidence="7 8" key="1">
    <citation type="submission" date="2022-02" db="EMBL/GenBank/DDBJ databases">
        <title>Uncovering new skin microbiome diversity through culturing and metagenomics.</title>
        <authorList>
            <person name="Conlan S."/>
            <person name="Deming C."/>
            <person name="Nisc Comparative Sequencing Program N."/>
            <person name="Segre J.A."/>
        </authorList>
    </citation>
    <scope>NUCLEOTIDE SEQUENCE [LARGE SCALE GENOMIC DNA]</scope>
    <source>
        <strain evidence="7 8">ACRQZ</strain>
    </source>
</reference>
<dbReference type="PROSITE" id="PS00445">
    <property type="entry name" value="FGGY_KINASES_2"/>
    <property type="match status" value="1"/>
</dbReference>
<evidence type="ECO:0000256" key="4">
    <source>
        <dbReference type="RuleBase" id="RU003733"/>
    </source>
</evidence>
<organism evidence="7 8">
    <name type="scientific">Arsenicicoccus bolidensis</name>
    <dbReference type="NCBI Taxonomy" id="229480"/>
    <lineage>
        <taxon>Bacteria</taxon>
        <taxon>Bacillati</taxon>
        <taxon>Actinomycetota</taxon>
        <taxon>Actinomycetes</taxon>
        <taxon>Micrococcales</taxon>
        <taxon>Intrasporangiaceae</taxon>
        <taxon>Arsenicicoccus</taxon>
    </lineage>
</organism>
<dbReference type="PIRSF" id="PIRSF000538">
    <property type="entry name" value="GlpK"/>
    <property type="match status" value="1"/>
</dbReference>
<dbReference type="InterPro" id="IPR050406">
    <property type="entry name" value="FGGY_Carb_Kinase"/>
</dbReference>
<dbReference type="Pfam" id="PF00370">
    <property type="entry name" value="FGGY_N"/>
    <property type="match status" value="1"/>
</dbReference>
<evidence type="ECO:0000313" key="7">
    <source>
        <dbReference type="EMBL" id="MCG7322463.1"/>
    </source>
</evidence>
<dbReference type="InterPro" id="IPR018485">
    <property type="entry name" value="FGGY_C"/>
</dbReference>
<gene>
    <name evidence="7" type="ORF">MHL29_11295</name>
</gene>
<keyword evidence="3 4" id="KW-0418">Kinase</keyword>
<dbReference type="InterPro" id="IPR000577">
    <property type="entry name" value="Carb_kinase_FGGY"/>
</dbReference>
<name>A0ABS9Q3L8_9MICO</name>
<keyword evidence="2 4" id="KW-0808">Transferase</keyword>
<dbReference type="Proteomes" id="UP001521931">
    <property type="component" value="Unassembled WGS sequence"/>
</dbReference>
<comment type="similarity">
    <text evidence="1 4">Belongs to the FGGY kinase family.</text>
</comment>
<keyword evidence="8" id="KW-1185">Reference proteome</keyword>
<dbReference type="InterPro" id="IPR043129">
    <property type="entry name" value="ATPase_NBD"/>
</dbReference>
<evidence type="ECO:0000256" key="3">
    <source>
        <dbReference type="ARBA" id="ARBA00022777"/>
    </source>
</evidence>
<evidence type="ECO:0000313" key="8">
    <source>
        <dbReference type="Proteomes" id="UP001521931"/>
    </source>
</evidence>
<dbReference type="InterPro" id="IPR018483">
    <property type="entry name" value="Carb_kinase_FGGY_CS"/>
</dbReference>
<evidence type="ECO:0000256" key="2">
    <source>
        <dbReference type="ARBA" id="ARBA00022679"/>
    </source>
</evidence>
<sequence length="500" mass="53020">MSDPAFEIDIDQAEQPIVLALDVGSTASRGALYDAAGRPAGKRAKRPHAFTTAADGTSTIDPDEVVAELTAIIEELLEQVGDTTVGGVAIDTFASSLVGVAEDGSPLTPCITYADARCADEVAVLREELDEADVQQRTGTRIHTSYLAPRLRWFAREQPDLAAQVSRWMSLGEYVLHRLIGTADPGTSTAAWTGLLDRRTGEWDEQLLEVAGVTAEQLGRPRDPSDTLTPVVDVGGRWPALAEARWFAPITDGFASNLGNGATGPDTVVASLATSGAMRVLIEGAPDALPTGLWNYRVDDHRSLVGGALNDVGRAVTWAEETLRLPEERDGLDVVLRAVPDAGTPLVLPFLTGERSTGWAGGARAAMTGLTVSHQAAEIFRALMEGVVLSYARLAVQLEEAAGAPERILASGRVGQDLPGLFALLAHAVGKPVTPVTIKRVTLHGTALHALEVLAPDVERAAPTTGDTEQPEADATRHFADRLARFEELYAAIVAPTPRH</sequence>
<dbReference type="EMBL" id="JAKRCV010000035">
    <property type="protein sequence ID" value="MCG7322463.1"/>
    <property type="molecule type" value="Genomic_DNA"/>
</dbReference>
<dbReference type="PANTHER" id="PTHR43095">
    <property type="entry name" value="SUGAR KINASE"/>
    <property type="match status" value="1"/>
</dbReference>
<proteinExistence type="inferred from homology"/>
<dbReference type="SUPFAM" id="SSF53067">
    <property type="entry name" value="Actin-like ATPase domain"/>
    <property type="match status" value="2"/>
</dbReference>
<evidence type="ECO:0000259" key="6">
    <source>
        <dbReference type="Pfam" id="PF02782"/>
    </source>
</evidence>
<dbReference type="Gene3D" id="3.30.420.40">
    <property type="match status" value="2"/>
</dbReference>
<evidence type="ECO:0000259" key="5">
    <source>
        <dbReference type="Pfam" id="PF00370"/>
    </source>
</evidence>
<dbReference type="CDD" id="cd07770">
    <property type="entry name" value="ASKHA_NBD_FGGY_GntK"/>
    <property type="match status" value="1"/>
</dbReference>
<protein>
    <submittedName>
        <fullName evidence="7">Gluconokinase</fullName>
    </submittedName>
</protein>
<dbReference type="Pfam" id="PF02782">
    <property type="entry name" value="FGGY_C"/>
    <property type="match status" value="1"/>
</dbReference>
<dbReference type="InterPro" id="IPR018484">
    <property type="entry name" value="FGGY_N"/>
</dbReference>
<evidence type="ECO:0000256" key="1">
    <source>
        <dbReference type="ARBA" id="ARBA00009156"/>
    </source>
</evidence>
<comment type="caution">
    <text evidence="7">The sequence shown here is derived from an EMBL/GenBank/DDBJ whole genome shotgun (WGS) entry which is preliminary data.</text>
</comment>